<keyword evidence="5" id="KW-0810">Translation regulation</keyword>
<dbReference type="PANTHER" id="PTHR13154:SF2">
    <property type="entry name" value="POLYADENYLATE-BINDING PROTEIN-INTERACTING PROTEIN 2"/>
    <property type="match status" value="1"/>
</dbReference>
<name>A0ABD2H3M6_PAGBO</name>
<dbReference type="Pfam" id="PF07145">
    <property type="entry name" value="PAM2"/>
    <property type="match status" value="1"/>
</dbReference>
<evidence type="ECO:0000313" key="8">
    <source>
        <dbReference type="EMBL" id="KAL3060927.1"/>
    </source>
</evidence>
<dbReference type="GO" id="GO:0006417">
    <property type="term" value="P:regulation of translation"/>
    <property type="evidence" value="ECO:0007669"/>
    <property type="project" value="UniProtKB-KW"/>
</dbReference>
<evidence type="ECO:0000256" key="6">
    <source>
        <dbReference type="ARBA" id="ARBA00037448"/>
    </source>
</evidence>
<comment type="subcellular location">
    <subcellularLocation>
        <location evidence="1">Cytoplasm</location>
    </subcellularLocation>
</comment>
<keyword evidence="4" id="KW-0832">Ubl conjugation</keyword>
<evidence type="ECO:0000256" key="2">
    <source>
        <dbReference type="ARBA" id="ARBA00006858"/>
    </source>
</evidence>
<protein>
    <recommendedName>
        <fullName evidence="7">Polyadenylate-binding protein-interacting protein 2</fullName>
    </recommendedName>
</protein>
<comment type="caution">
    <text evidence="8">The sequence shown here is derived from an EMBL/GenBank/DDBJ whole genome shotgun (WGS) entry which is preliminary data.</text>
</comment>
<gene>
    <name evidence="8" type="ORF">OYC64_009190</name>
</gene>
<organism evidence="8 9">
    <name type="scientific">Pagothenia borchgrevinki</name>
    <name type="common">Bald rockcod</name>
    <name type="synonym">Trematomus borchgrevinki</name>
    <dbReference type="NCBI Taxonomy" id="8213"/>
    <lineage>
        <taxon>Eukaryota</taxon>
        <taxon>Metazoa</taxon>
        <taxon>Chordata</taxon>
        <taxon>Craniata</taxon>
        <taxon>Vertebrata</taxon>
        <taxon>Euteleostomi</taxon>
        <taxon>Actinopterygii</taxon>
        <taxon>Neopterygii</taxon>
        <taxon>Teleostei</taxon>
        <taxon>Neoteleostei</taxon>
        <taxon>Acanthomorphata</taxon>
        <taxon>Eupercaria</taxon>
        <taxon>Perciformes</taxon>
        <taxon>Notothenioidei</taxon>
        <taxon>Nototheniidae</taxon>
        <taxon>Pagothenia</taxon>
    </lineage>
</organism>
<sequence>MKDPRLSSCQLIINEEPFAEFLWMEHEEEFNQQVEEQLREEDFIERCFEELWEEEEERESFIPSRDLPHLQGIQSELPLLQGIQSDVHKDADYPIYSRLNPNAKEFTPGIQKHVM</sequence>
<dbReference type="InterPro" id="IPR009818">
    <property type="entry name" value="PAM2_motif"/>
</dbReference>
<evidence type="ECO:0000256" key="3">
    <source>
        <dbReference type="ARBA" id="ARBA00022490"/>
    </source>
</evidence>
<evidence type="ECO:0000313" key="9">
    <source>
        <dbReference type="Proteomes" id="UP001619887"/>
    </source>
</evidence>
<accession>A0ABD2H3M6</accession>
<evidence type="ECO:0000256" key="1">
    <source>
        <dbReference type="ARBA" id="ARBA00004496"/>
    </source>
</evidence>
<dbReference type="Proteomes" id="UP001619887">
    <property type="component" value="Unassembled WGS sequence"/>
</dbReference>
<reference evidence="8 9" key="2">
    <citation type="journal article" date="2024" name="G3 (Bethesda)">
        <title>The genome of the cryopelagic Antarctic bald notothen, Trematomus borchgrevinki.</title>
        <authorList>
            <person name="Rayamajhi N."/>
            <person name="Rivera-Colon A.G."/>
            <person name="Minhas B.F."/>
            <person name="Cheng C.C."/>
            <person name="Catchen J.M."/>
        </authorList>
    </citation>
    <scope>NUCLEOTIDE SEQUENCE [LARGE SCALE GENOMIC DNA]</scope>
    <source>
        <strain evidence="8">AGRC-2024</strain>
    </source>
</reference>
<dbReference type="EMBL" id="JBIYXZ010002072">
    <property type="protein sequence ID" value="KAL3060927.1"/>
    <property type="molecule type" value="Genomic_DNA"/>
</dbReference>
<dbReference type="PANTHER" id="PTHR13154">
    <property type="entry name" value="POLYADENYLATE-BINDING PROTEIN-INTERACTING PROTEIN 2"/>
    <property type="match status" value="1"/>
</dbReference>
<evidence type="ECO:0000256" key="5">
    <source>
        <dbReference type="ARBA" id="ARBA00022845"/>
    </source>
</evidence>
<comment type="function">
    <text evidence="6">Acts as a repressor in the regulation of translation initiation of poly(A)-containing mRNAs. Its inhibitory activity on translation is mediated via its action on PABPC1. Displaces the interaction of PABPC1 with poly(A) RNA and competes with PAIP1 for binding to PABPC1. Its association with PABPC1 results in disruption of the cytoplasmic poly(A) RNP structure organization.</text>
</comment>
<evidence type="ECO:0000256" key="7">
    <source>
        <dbReference type="ARBA" id="ARBA00040702"/>
    </source>
</evidence>
<evidence type="ECO:0000256" key="4">
    <source>
        <dbReference type="ARBA" id="ARBA00022843"/>
    </source>
</evidence>
<dbReference type="InterPro" id="IPR040396">
    <property type="entry name" value="PAIP2-like"/>
</dbReference>
<comment type="similarity">
    <text evidence="2">Belongs to the PAIP2 family.</text>
</comment>
<proteinExistence type="inferred from homology"/>
<dbReference type="AlphaFoldDB" id="A0ABD2H3M6"/>
<keyword evidence="9" id="KW-1185">Reference proteome</keyword>
<keyword evidence="3" id="KW-0963">Cytoplasm</keyword>
<reference evidence="8 9" key="1">
    <citation type="journal article" date="2022" name="G3 (Bethesda)">
        <title>Evaluating Illumina-, Nanopore-, and PacBio-based genome assembly strategies with the bald notothen, Trematomus borchgrevinki.</title>
        <authorList>
            <person name="Rayamajhi N."/>
            <person name="Cheng C.C."/>
            <person name="Catchen J.M."/>
        </authorList>
    </citation>
    <scope>NUCLEOTIDE SEQUENCE [LARGE SCALE GENOMIC DNA]</scope>
    <source>
        <strain evidence="8">AGRC-2024</strain>
    </source>
</reference>
<dbReference type="GO" id="GO:0005737">
    <property type="term" value="C:cytoplasm"/>
    <property type="evidence" value="ECO:0007669"/>
    <property type="project" value="UniProtKB-SubCell"/>
</dbReference>